<comment type="similarity">
    <text evidence="3">Belongs to the flavoredoxin family.</text>
</comment>
<organism evidence="5 6">
    <name type="scientific">[Clostridium] clostridioforme 90A8</name>
    <dbReference type="NCBI Taxonomy" id="999408"/>
    <lineage>
        <taxon>Bacteria</taxon>
        <taxon>Bacillati</taxon>
        <taxon>Bacillota</taxon>
        <taxon>Clostridia</taxon>
        <taxon>Lachnospirales</taxon>
        <taxon>Lachnospiraceae</taxon>
        <taxon>Enterocloster</taxon>
    </lineage>
</organism>
<dbReference type="HOGENOM" id="CLU_111509_0_0_9"/>
<dbReference type="GO" id="GO:0010181">
    <property type="term" value="F:FMN binding"/>
    <property type="evidence" value="ECO:0007669"/>
    <property type="project" value="InterPro"/>
</dbReference>
<comment type="cofactor">
    <cofactor evidence="1">
        <name>FMN</name>
        <dbReference type="ChEBI" id="CHEBI:58210"/>
    </cofactor>
</comment>
<dbReference type="PANTHER" id="PTHR43567:SF1">
    <property type="entry name" value="FLAVOREDOXIN"/>
    <property type="match status" value="1"/>
</dbReference>
<name>A0A0E2H6Y4_9FIRM</name>
<dbReference type="PANTHER" id="PTHR43567">
    <property type="entry name" value="FLAVOREDOXIN-RELATED-RELATED"/>
    <property type="match status" value="1"/>
</dbReference>
<evidence type="ECO:0000256" key="2">
    <source>
        <dbReference type="ARBA" id="ARBA00022630"/>
    </source>
</evidence>
<evidence type="ECO:0000313" key="6">
    <source>
        <dbReference type="Proteomes" id="UP000013085"/>
    </source>
</evidence>
<dbReference type="GeneID" id="57960905"/>
<dbReference type="InterPro" id="IPR052174">
    <property type="entry name" value="Flavoredoxin"/>
</dbReference>
<dbReference type="AlphaFoldDB" id="A0A0E2H6Y4"/>
<dbReference type="InterPro" id="IPR002563">
    <property type="entry name" value="Flavin_Rdtase-like_dom"/>
</dbReference>
<proteinExistence type="inferred from homology"/>
<dbReference type="Pfam" id="PF01613">
    <property type="entry name" value="Flavin_Reduct"/>
    <property type="match status" value="1"/>
</dbReference>
<gene>
    <name evidence="5" type="ORF">HMPREF1090_03884</name>
</gene>
<dbReference type="EMBL" id="AGYR01000041">
    <property type="protein sequence ID" value="ENZ11903.1"/>
    <property type="molecule type" value="Genomic_DNA"/>
</dbReference>
<evidence type="ECO:0000313" key="5">
    <source>
        <dbReference type="EMBL" id="ENZ11903.1"/>
    </source>
</evidence>
<reference evidence="5 6" key="1">
    <citation type="submission" date="2013-01" db="EMBL/GenBank/DDBJ databases">
        <title>The Genome Sequence of Clostridium clostridioforme 90A8.</title>
        <authorList>
            <consortium name="The Broad Institute Genome Sequencing Platform"/>
            <person name="Earl A."/>
            <person name="Ward D."/>
            <person name="Feldgarden M."/>
            <person name="Gevers D."/>
            <person name="Courvalin P."/>
            <person name="Lambert T."/>
            <person name="Walker B."/>
            <person name="Young S.K."/>
            <person name="Zeng Q."/>
            <person name="Gargeya S."/>
            <person name="Fitzgerald M."/>
            <person name="Haas B."/>
            <person name="Abouelleil A."/>
            <person name="Alvarado L."/>
            <person name="Arachchi H.M."/>
            <person name="Berlin A.M."/>
            <person name="Chapman S.B."/>
            <person name="Dewar J."/>
            <person name="Goldberg J."/>
            <person name="Griggs A."/>
            <person name="Gujja S."/>
            <person name="Hansen M."/>
            <person name="Howarth C."/>
            <person name="Imamovic A."/>
            <person name="Larimer J."/>
            <person name="McCowan C."/>
            <person name="Murphy C."/>
            <person name="Neiman D."/>
            <person name="Pearson M."/>
            <person name="Priest M."/>
            <person name="Roberts A."/>
            <person name="Saif S."/>
            <person name="Shea T."/>
            <person name="Sisk P."/>
            <person name="Sykes S."/>
            <person name="Wortman J."/>
            <person name="Nusbaum C."/>
            <person name="Birren B."/>
        </authorList>
    </citation>
    <scope>NUCLEOTIDE SEQUENCE [LARGE SCALE GENOMIC DNA]</scope>
    <source>
        <strain evidence="5 6">90A8</strain>
    </source>
</reference>
<dbReference type="Gene3D" id="2.30.110.10">
    <property type="entry name" value="Electron Transport, Fmn-binding Protein, Chain A"/>
    <property type="match status" value="1"/>
</dbReference>
<evidence type="ECO:0000256" key="3">
    <source>
        <dbReference type="ARBA" id="ARBA00038054"/>
    </source>
</evidence>
<dbReference type="InterPro" id="IPR012349">
    <property type="entry name" value="Split_barrel_FMN-bd"/>
</dbReference>
<feature type="domain" description="Flavin reductase like" evidence="4">
    <location>
        <begin position="33"/>
        <end position="173"/>
    </location>
</feature>
<dbReference type="RefSeq" id="WP_002588525.1">
    <property type="nucleotide sequence ID" value="NZ_KB850981.1"/>
</dbReference>
<dbReference type="SUPFAM" id="SSF50475">
    <property type="entry name" value="FMN-binding split barrel"/>
    <property type="match status" value="1"/>
</dbReference>
<dbReference type="GO" id="GO:0016646">
    <property type="term" value="F:oxidoreductase activity, acting on the CH-NH group of donors, NAD or NADP as acceptor"/>
    <property type="evidence" value="ECO:0007669"/>
    <property type="project" value="UniProtKB-ARBA"/>
</dbReference>
<dbReference type="PATRIC" id="fig|999408.3.peg.4146"/>
<protein>
    <recommendedName>
        <fullName evidence="4">Flavin reductase like domain-containing protein</fullName>
    </recommendedName>
</protein>
<keyword evidence="2" id="KW-0285">Flavoprotein</keyword>
<accession>A0A0E2H6Y4</accession>
<evidence type="ECO:0000256" key="1">
    <source>
        <dbReference type="ARBA" id="ARBA00001917"/>
    </source>
</evidence>
<sequence>MKIEIGKDFPQYFKPSYPEEFALFSHFETTAGIPTVLFAITTWKENGKPNVCFHSWSCFHGDKTAFFAVMGNLYQHTHTYANIKREKCFCINFLPISYYDKLIATINHNDLEADEFAIGSFTLTNAKTIQAPVIQEAFMNMECTLKDIQDLSGAGITAMIAGQVQHISIEEEYAQAYEPRYGKAGFMMLIPAPQNLITGEPGQSAIATVNIERLD</sequence>
<comment type="caution">
    <text evidence="5">The sequence shown here is derived from an EMBL/GenBank/DDBJ whole genome shotgun (WGS) entry which is preliminary data.</text>
</comment>
<dbReference type="Proteomes" id="UP000013085">
    <property type="component" value="Unassembled WGS sequence"/>
</dbReference>
<evidence type="ECO:0000259" key="4">
    <source>
        <dbReference type="Pfam" id="PF01613"/>
    </source>
</evidence>